<feature type="domain" description="Serine-threonine/tyrosine-protein kinase catalytic" evidence="1">
    <location>
        <begin position="1"/>
        <end position="31"/>
    </location>
</feature>
<comment type="caution">
    <text evidence="2">The sequence shown here is derived from an EMBL/GenBank/DDBJ whole genome shotgun (WGS) entry which is preliminary data.</text>
</comment>
<reference evidence="2" key="1">
    <citation type="submission" date="2020-03" db="EMBL/GenBank/DDBJ databases">
        <title>Castanea mollissima Vanexum genome sequencing.</title>
        <authorList>
            <person name="Staton M."/>
        </authorList>
    </citation>
    <scope>NUCLEOTIDE SEQUENCE</scope>
    <source>
        <tissue evidence="2">Leaf</tissue>
    </source>
</reference>
<dbReference type="SUPFAM" id="SSF56112">
    <property type="entry name" value="Protein kinase-like (PK-like)"/>
    <property type="match status" value="1"/>
</dbReference>
<keyword evidence="3" id="KW-1185">Reference proteome</keyword>
<dbReference type="EMBL" id="JRKL02007112">
    <property type="protein sequence ID" value="KAF3948092.1"/>
    <property type="molecule type" value="Genomic_DNA"/>
</dbReference>
<accession>A0A8J4QEZ3</accession>
<evidence type="ECO:0000259" key="1">
    <source>
        <dbReference type="Pfam" id="PF07714"/>
    </source>
</evidence>
<dbReference type="InterPro" id="IPR001245">
    <property type="entry name" value="Ser-Thr/Tyr_kinase_cat_dom"/>
</dbReference>
<dbReference type="PANTHER" id="PTHR27006:SF606">
    <property type="entry name" value="INTERLEUKIN-1 RECEPTOR-ASSOCIATED KINASE 4"/>
    <property type="match status" value="1"/>
</dbReference>
<evidence type="ECO:0000313" key="3">
    <source>
        <dbReference type="Proteomes" id="UP000737018"/>
    </source>
</evidence>
<protein>
    <recommendedName>
        <fullName evidence="1">Serine-threonine/tyrosine-protein kinase catalytic domain-containing protein</fullName>
    </recommendedName>
</protein>
<dbReference type="Proteomes" id="UP000737018">
    <property type="component" value="Unassembled WGS sequence"/>
</dbReference>
<sequence>MAPEYAMEGVFSVKSDVFSFGVMLLEIISEKRNSGFYLTEHAQILLAYAWRLWCEDRVLEENPQDRPTMSNVVALLGSESIAPPKPKHPAFSVDKFIQIDKFSVNEAWRLWNEENDLEIVDP</sequence>
<dbReference type="Gene3D" id="1.10.510.10">
    <property type="entry name" value="Transferase(Phosphotransferase) domain 1"/>
    <property type="match status" value="1"/>
</dbReference>
<dbReference type="GO" id="GO:0004672">
    <property type="term" value="F:protein kinase activity"/>
    <property type="evidence" value="ECO:0007669"/>
    <property type="project" value="InterPro"/>
</dbReference>
<gene>
    <name evidence="2" type="ORF">CMV_025863</name>
</gene>
<proteinExistence type="predicted"/>
<dbReference type="OrthoDB" id="4062651at2759"/>
<evidence type="ECO:0000313" key="2">
    <source>
        <dbReference type="EMBL" id="KAF3948092.1"/>
    </source>
</evidence>
<organism evidence="2 3">
    <name type="scientific">Castanea mollissima</name>
    <name type="common">Chinese chestnut</name>
    <dbReference type="NCBI Taxonomy" id="60419"/>
    <lineage>
        <taxon>Eukaryota</taxon>
        <taxon>Viridiplantae</taxon>
        <taxon>Streptophyta</taxon>
        <taxon>Embryophyta</taxon>
        <taxon>Tracheophyta</taxon>
        <taxon>Spermatophyta</taxon>
        <taxon>Magnoliopsida</taxon>
        <taxon>eudicotyledons</taxon>
        <taxon>Gunneridae</taxon>
        <taxon>Pentapetalae</taxon>
        <taxon>rosids</taxon>
        <taxon>fabids</taxon>
        <taxon>Fagales</taxon>
        <taxon>Fagaceae</taxon>
        <taxon>Castanea</taxon>
    </lineage>
</organism>
<dbReference type="AlphaFoldDB" id="A0A8J4QEZ3"/>
<dbReference type="Pfam" id="PF07714">
    <property type="entry name" value="PK_Tyr_Ser-Thr"/>
    <property type="match status" value="1"/>
</dbReference>
<dbReference type="InterPro" id="IPR011009">
    <property type="entry name" value="Kinase-like_dom_sf"/>
</dbReference>
<dbReference type="PANTHER" id="PTHR27006">
    <property type="entry name" value="PROMASTIGOTE SURFACE ANTIGEN PROTEIN PSA"/>
    <property type="match status" value="1"/>
</dbReference>
<name>A0A8J4QEZ3_9ROSI</name>